<dbReference type="EMBL" id="MIHA01000013">
    <property type="protein sequence ID" value="ODQ88733.1"/>
    <property type="molecule type" value="Genomic_DNA"/>
</dbReference>
<feature type="chain" id="PRO_5039134828" description="PE-PPE domain-containing protein" evidence="2">
    <location>
        <begin position="27"/>
        <end position="429"/>
    </location>
</feature>
<feature type="compositionally biased region" description="Low complexity" evidence="1">
    <location>
        <begin position="361"/>
        <end position="372"/>
    </location>
</feature>
<evidence type="ECO:0008006" key="5">
    <source>
        <dbReference type="Google" id="ProtNLM"/>
    </source>
</evidence>
<proteinExistence type="predicted"/>
<evidence type="ECO:0000313" key="3">
    <source>
        <dbReference type="EMBL" id="ODQ88733.1"/>
    </source>
</evidence>
<feature type="compositionally biased region" description="Acidic residues" evidence="1">
    <location>
        <begin position="305"/>
        <end position="314"/>
    </location>
</feature>
<keyword evidence="4" id="KW-1185">Reference proteome</keyword>
<evidence type="ECO:0000256" key="1">
    <source>
        <dbReference type="SAM" id="MobiDB-lite"/>
    </source>
</evidence>
<evidence type="ECO:0000256" key="2">
    <source>
        <dbReference type="SAM" id="SignalP"/>
    </source>
</evidence>
<feature type="region of interest" description="Disordered" evidence="1">
    <location>
        <begin position="324"/>
        <end position="429"/>
    </location>
</feature>
<reference evidence="4" key="1">
    <citation type="submission" date="2016-09" db="EMBL/GenBank/DDBJ databases">
        <authorList>
            <person name="Greninger A.L."/>
            <person name="Jerome K.R."/>
            <person name="Mcnair B."/>
            <person name="Wallis C."/>
            <person name="Fang F."/>
        </authorList>
    </citation>
    <scope>NUCLEOTIDE SEQUENCE [LARGE SCALE GENOMIC DNA]</scope>
    <source>
        <strain evidence="4">M6</strain>
    </source>
</reference>
<accession>A0A1E3RFV3</accession>
<dbReference type="Proteomes" id="UP000094053">
    <property type="component" value="Unassembled WGS sequence"/>
</dbReference>
<feature type="region of interest" description="Disordered" evidence="1">
    <location>
        <begin position="295"/>
        <end position="314"/>
    </location>
</feature>
<dbReference type="AlphaFoldDB" id="A0A1E3RFV3"/>
<comment type="caution">
    <text evidence="3">The sequence shown here is derived from an EMBL/GenBank/DDBJ whole genome shotgun (WGS) entry which is preliminary data.</text>
</comment>
<dbReference type="STRING" id="1776.BHQ18_17900"/>
<protein>
    <recommendedName>
        <fullName evidence="5">PE-PPE domain-containing protein</fullName>
    </recommendedName>
</protein>
<feature type="compositionally biased region" description="Acidic residues" evidence="1">
    <location>
        <begin position="409"/>
        <end position="421"/>
    </location>
</feature>
<sequence length="429" mass="43646">MNAFARPLPTRLAAAIVAAGVVSTGAAVVEESDHRISQTITAEVAPASIVTEMLYNFGTIVSGAAGAYAAVADAQTSLPFDFGTAALIALENPTLGPSLFSWFVQRYLNPSDGYPPYTYAWDLKSSIQSIASTFPPPIGGAIITGLNQFADAIGAAFADLLPDPSAGIGATTYFWDSTPIGQTVWAANLAAVAPIYVVTNVISNLAYLPATLEATFESALRDPSQILNNLSYLAHGLLGPGGLLGGVVDPIVAPFIALPGPIGDFSQQLVDAFYGGVDALLGLLPPPIPPTPFGAPSMFASSVESQEEAGDAEVADNEFSALRSVPADDTTDEGQGSVDEGSEPSEPAKEDEDADADSGDKVVPVPGAPKVKQGNKFVPGGGDAPVDGDTTGSPDEVQAPADAPAPSDEGADDADDADQDANEPGGEAA</sequence>
<name>A0A1E3RFV3_MYCFV</name>
<keyword evidence="2" id="KW-0732">Signal</keyword>
<gene>
    <name evidence="3" type="ORF">BHQ18_17900</name>
</gene>
<feature type="signal peptide" evidence="2">
    <location>
        <begin position="1"/>
        <end position="26"/>
    </location>
</feature>
<feature type="compositionally biased region" description="Low complexity" evidence="1">
    <location>
        <begin position="399"/>
        <end position="408"/>
    </location>
</feature>
<organism evidence="3 4">
    <name type="scientific">Mycolicibacterium flavescens</name>
    <name type="common">Mycobacterium flavescens</name>
    <dbReference type="NCBI Taxonomy" id="1776"/>
    <lineage>
        <taxon>Bacteria</taxon>
        <taxon>Bacillati</taxon>
        <taxon>Actinomycetota</taxon>
        <taxon>Actinomycetes</taxon>
        <taxon>Mycobacteriales</taxon>
        <taxon>Mycobacteriaceae</taxon>
        <taxon>Mycolicibacterium</taxon>
    </lineage>
</organism>
<dbReference type="RefSeq" id="WP_069414988.1">
    <property type="nucleotide sequence ID" value="NZ_JACKUL010000031.1"/>
</dbReference>
<dbReference type="OrthoDB" id="4733919at2"/>
<evidence type="ECO:0000313" key="4">
    <source>
        <dbReference type="Proteomes" id="UP000094053"/>
    </source>
</evidence>